<dbReference type="OrthoDB" id="9762302at2"/>
<dbReference type="InterPro" id="IPR036034">
    <property type="entry name" value="PDZ_sf"/>
</dbReference>
<feature type="domain" description="PDZ" evidence="3">
    <location>
        <begin position="564"/>
        <end position="635"/>
    </location>
</feature>
<evidence type="ECO:0000313" key="5">
    <source>
        <dbReference type="Proteomes" id="UP000214646"/>
    </source>
</evidence>
<dbReference type="PROSITE" id="PS50106">
    <property type="entry name" value="PDZ"/>
    <property type="match status" value="1"/>
</dbReference>
<dbReference type="InterPro" id="IPR046450">
    <property type="entry name" value="PA_dom_sf"/>
</dbReference>
<reference evidence="5" key="1">
    <citation type="submission" date="2017-06" db="EMBL/GenBank/DDBJ databases">
        <title>Genome analysis of Fimbriiglobus ruber SP5, the first member of the order Planctomycetales with confirmed chitinolytic capability.</title>
        <authorList>
            <person name="Ravin N.V."/>
            <person name="Rakitin A.L."/>
            <person name="Ivanova A.A."/>
            <person name="Beletsky A.V."/>
            <person name="Kulichevskaya I.S."/>
            <person name="Mardanov A.V."/>
            <person name="Dedysh S.N."/>
        </authorList>
    </citation>
    <scope>NUCLEOTIDE SEQUENCE [LARGE SCALE GENOMIC DNA]</scope>
    <source>
        <strain evidence="5">SP5</strain>
    </source>
</reference>
<dbReference type="SUPFAM" id="SSF50156">
    <property type="entry name" value="PDZ domain-like"/>
    <property type="match status" value="1"/>
</dbReference>
<proteinExistence type="predicted"/>
<feature type="signal peptide" evidence="2">
    <location>
        <begin position="1"/>
        <end position="21"/>
    </location>
</feature>
<dbReference type="InterPro" id="IPR007484">
    <property type="entry name" value="Peptidase_M28"/>
</dbReference>
<dbReference type="Gene3D" id="3.40.630.10">
    <property type="entry name" value="Zn peptidases"/>
    <property type="match status" value="1"/>
</dbReference>
<evidence type="ECO:0000256" key="1">
    <source>
        <dbReference type="SAM" id="MobiDB-lite"/>
    </source>
</evidence>
<dbReference type="CDD" id="cd06779">
    <property type="entry name" value="cpPDZ_Deg_HtrA-like"/>
    <property type="match status" value="1"/>
</dbReference>
<dbReference type="SMART" id="SM00228">
    <property type="entry name" value="PDZ"/>
    <property type="match status" value="1"/>
</dbReference>
<keyword evidence="4" id="KW-0031">Aminopeptidase</keyword>
<dbReference type="InterPro" id="IPR003137">
    <property type="entry name" value="PA_domain"/>
</dbReference>
<dbReference type="GO" id="GO:0008235">
    <property type="term" value="F:metalloexopeptidase activity"/>
    <property type="evidence" value="ECO:0007669"/>
    <property type="project" value="InterPro"/>
</dbReference>
<protein>
    <submittedName>
        <fullName evidence="4">Aminopeptidase</fullName>
    </submittedName>
</protein>
<dbReference type="Proteomes" id="UP000214646">
    <property type="component" value="Unassembled WGS sequence"/>
</dbReference>
<keyword evidence="4" id="KW-0645">Protease</keyword>
<dbReference type="GO" id="GO:0006508">
    <property type="term" value="P:proteolysis"/>
    <property type="evidence" value="ECO:0007669"/>
    <property type="project" value="InterPro"/>
</dbReference>
<sequence>MHTRSFAAAFGAALTVIPLLANPLPAAELSPAAEQIKKDIYYLAGDECQGRGVETKGILKAGEYIADTFKKAGLKPAGKDGTYFQPFTISGAAQLGEPNKLTLVGRNKQKKGEIEFKYGSDFTVCSLAANGKLQATDVAFAGYGITAKDLKYDDYAGADVKGKFVVLLRRTPRADDKKRPFDPSPQSQYAALATKVQNAVAHEAAGVLFVNDTGYAKDGDPLMDFRYAGGQPSGIPVLHIKRAVAEKLLADTKTTLPEIEKAIDEKLKPQTIDLPDWAVATEVTVDRVKFPVRNIVAVSEGTGPLADETVVIGAHYDHLGMGEGGSLGGPGAKGKVHYGADDNGSGTTGLLELARRFGARTGRVGRRVVFVAFSGEERGLFGSIHYCKEPPFPLEKTVFMLNMDMIGRVVKVEDDAVLAKAASVVGTAAALLPGAVVPRDRVVVYGTGTAPGLDALVTRVNETLGFKIIRVPGGSGPSDHDSFYRKHVPVLFFFTGTHRDYHRPTDTPDKINLEGLNKIVDMVDACATYFASSPEKPKYQTTAGGWSDPTEDRPRASRPPAPKLGIMPGNYEAKEGGVLVEDLSPDGAAEKAGVKPQDVIISIAGKPVKNIETYMSVMASQKPGVEIEVIVLRKDQKVPIKVKPQ</sequence>
<dbReference type="Pfam" id="PF04389">
    <property type="entry name" value="Peptidase_M28"/>
    <property type="match status" value="1"/>
</dbReference>
<keyword evidence="5" id="KW-1185">Reference proteome</keyword>
<dbReference type="RefSeq" id="WP_088252933.1">
    <property type="nucleotide sequence ID" value="NZ_NIDE01000002.1"/>
</dbReference>
<dbReference type="SUPFAM" id="SSF53187">
    <property type="entry name" value="Zn-dependent exopeptidases"/>
    <property type="match status" value="1"/>
</dbReference>
<dbReference type="PANTHER" id="PTHR12147:SF26">
    <property type="entry name" value="PEPTIDASE M28 DOMAIN-CONTAINING PROTEIN"/>
    <property type="match status" value="1"/>
</dbReference>
<dbReference type="SUPFAM" id="SSF52025">
    <property type="entry name" value="PA domain"/>
    <property type="match status" value="1"/>
</dbReference>
<comment type="caution">
    <text evidence="4">The sequence shown here is derived from an EMBL/GenBank/DDBJ whole genome shotgun (WGS) entry which is preliminary data.</text>
</comment>
<accession>A0A225E9R8</accession>
<dbReference type="InterPro" id="IPR045175">
    <property type="entry name" value="M28_fam"/>
</dbReference>
<evidence type="ECO:0000259" key="3">
    <source>
        <dbReference type="PROSITE" id="PS50106"/>
    </source>
</evidence>
<dbReference type="Pfam" id="PF13180">
    <property type="entry name" value="PDZ_2"/>
    <property type="match status" value="1"/>
</dbReference>
<keyword evidence="4" id="KW-0378">Hydrolase</keyword>
<evidence type="ECO:0000313" key="4">
    <source>
        <dbReference type="EMBL" id="OWK45167.1"/>
    </source>
</evidence>
<dbReference type="EMBL" id="NIDE01000002">
    <property type="protein sequence ID" value="OWK45167.1"/>
    <property type="molecule type" value="Genomic_DNA"/>
</dbReference>
<dbReference type="Pfam" id="PF02225">
    <property type="entry name" value="PA"/>
    <property type="match status" value="1"/>
</dbReference>
<feature type="chain" id="PRO_5011990948" evidence="2">
    <location>
        <begin position="22"/>
        <end position="645"/>
    </location>
</feature>
<dbReference type="PANTHER" id="PTHR12147">
    <property type="entry name" value="METALLOPEPTIDASE M28 FAMILY MEMBER"/>
    <property type="match status" value="1"/>
</dbReference>
<keyword evidence="2" id="KW-0732">Signal</keyword>
<dbReference type="InterPro" id="IPR001478">
    <property type="entry name" value="PDZ"/>
</dbReference>
<name>A0A225E9R8_9BACT</name>
<organism evidence="4 5">
    <name type="scientific">Fimbriiglobus ruber</name>
    <dbReference type="NCBI Taxonomy" id="1908690"/>
    <lineage>
        <taxon>Bacteria</taxon>
        <taxon>Pseudomonadati</taxon>
        <taxon>Planctomycetota</taxon>
        <taxon>Planctomycetia</taxon>
        <taxon>Gemmatales</taxon>
        <taxon>Gemmataceae</taxon>
        <taxon>Fimbriiglobus</taxon>
    </lineage>
</organism>
<gene>
    <name evidence="4" type="ORF">FRUB_01498</name>
</gene>
<evidence type="ECO:0000256" key="2">
    <source>
        <dbReference type="SAM" id="SignalP"/>
    </source>
</evidence>
<dbReference type="AlphaFoldDB" id="A0A225E9R8"/>
<feature type="region of interest" description="Disordered" evidence="1">
    <location>
        <begin position="536"/>
        <end position="568"/>
    </location>
</feature>
<dbReference type="Gene3D" id="3.50.30.30">
    <property type="match status" value="1"/>
</dbReference>
<dbReference type="GO" id="GO:0004177">
    <property type="term" value="F:aminopeptidase activity"/>
    <property type="evidence" value="ECO:0007669"/>
    <property type="project" value="UniProtKB-KW"/>
</dbReference>
<dbReference type="Gene3D" id="2.30.42.10">
    <property type="match status" value="1"/>
</dbReference>